<evidence type="ECO:0000256" key="8">
    <source>
        <dbReference type="RuleBase" id="RU366032"/>
    </source>
</evidence>
<keyword evidence="9" id="KW-1133">Transmembrane helix</keyword>
<dbReference type="STRING" id="6198.A0A075AHS5"/>
<dbReference type="InterPro" id="IPR036784">
    <property type="entry name" value="AK/P_DHK_N_sf"/>
</dbReference>
<dbReference type="Gene3D" id="1.20.140.20">
    <property type="entry name" value="Alpha-ketoacid/pyruvate dehydrogenase kinase, N-terminal domain"/>
    <property type="match status" value="1"/>
</dbReference>
<evidence type="ECO:0000259" key="10">
    <source>
        <dbReference type="Pfam" id="PF10436"/>
    </source>
</evidence>
<dbReference type="PANTHER" id="PTHR11947">
    <property type="entry name" value="PYRUVATE DEHYDROGENASE KINASE"/>
    <property type="match status" value="1"/>
</dbReference>
<dbReference type="EMBL" id="KL596661">
    <property type="protein sequence ID" value="KER30394.1"/>
    <property type="molecule type" value="Genomic_DNA"/>
</dbReference>
<dbReference type="PANTHER" id="PTHR11947:SF20">
    <property type="entry name" value="[3-METHYL-2-OXOBUTANOATE DEHYDROGENASE [LIPOAMIDE]] KINASE, MITOCHONDRIAL"/>
    <property type="match status" value="1"/>
</dbReference>
<keyword evidence="6 8" id="KW-0067">ATP-binding</keyword>
<evidence type="ECO:0000256" key="4">
    <source>
        <dbReference type="ARBA" id="ARBA00022741"/>
    </source>
</evidence>
<dbReference type="InterPro" id="IPR039028">
    <property type="entry name" value="BCKD/PDK"/>
</dbReference>
<gene>
    <name evidence="11" type="ORF">T265_03130</name>
</gene>
<keyword evidence="5 8" id="KW-0418">Kinase</keyword>
<dbReference type="GeneID" id="20317317"/>
<keyword evidence="12" id="KW-1185">Reference proteome</keyword>
<evidence type="ECO:0000313" key="11">
    <source>
        <dbReference type="EMBL" id="KER30394.1"/>
    </source>
</evidence>
<dbReference type="Proteomes" id="UP000054324">
    <property type="component" value="Unassembled WGS sequence"/>
</dbReference>
<dbReference type="Gene3D" id="3.30.565.10">
    <property type="entry name" value="Histidine kinase-like ATPase, C-terminal domain"/>
    <property type="match status" value="1"/>
</dbReference>
<evidence type="ECO:0000256" key="5">
    <source>
        <dbReference type="ARBA" id="ARBA00022777"/>
    </source>
</evidence>
<feature type="domain" description="Branched-chain alpha-ketoacid dehydrogenase kinase/Pyruvate dehydrogenase kinase N-terminal" evidence="10">
    <location>
        <begin position="324"/>
        <end position="420"/>
    </location>
</feature>
<organism evidence="11 12">
    <name type="scientific">Opisthorchis viverrini</name>
    <name type="common">Southeast Asian liver fluke</name>
    <dbReference type="NCBI Taxonomy" id="6198"/>
    <lineage>
        <taxon>Eukaryota</taxon>
        <taxon>Metazoa</taxon>
        <taxon>Spiralia</taxon>
        <taxon>Lophotrochozoa</taxon>
        <taxon>Platyhelminthes</taxon>
        <taxon>Trematoda</taxon>
        <taxon>Digenea</taxon>
        <taxon>Opisthorchiida</taxon>
        <taxon>Opisthorchiata</taxon>
        <taxon>Opisthorchiidae</taxon>
        <taxon>Opisthorchis</taxon>
    </lineage>
</organism>
<protein>
    <recommendedName>
        <fullName evidence="8">Protein-serine/threonine kinase</fullName>
        <ecNumber evidence="8">2.7.11.-</ecNumber>
    </recommendedName>
</protein>
<keyword evidence="7 8" id="KW-0496">Mitochondrion</keyword>
<dbReference type="GO" id="GO:0010906">
    <property type="term" value="P:regulation of glucose metabolic process"/>
    <property type="evidence" value="ECO:0007669"/>
    <property type="project" value="TreeGrafter"/>
</dbReference>
<dbReference type="CTD" id="20317317"/>
<sequence>MDTGPADVMSKQGVRHRLQLSIIAVVGQWIMLLTGYGYLGLLKLFFTLHRGKSAQDAFAILRMIRRIFPCITRMNFHILYWAYVRPLLEYVNQVVYSGRTKDVTLIQRVQQAATKMTAGLKYVDHEARLAVHSLYPIWYDRLRRDLILTYALFEQSLQTGFLPLNQQTHGGDMSNLIHQENFFSFRVVDPWNDRPPMVVRTPSGAQFKALLDKYLFEPSHKRRPLNDKDKTDPGNLGESLDPVYQFVDPTMNPTKTTRFNRLILYFIYKISDIPPHVQTIHGRFTHWESRSYQLTPDIMSDKERLDSVSAYYSQSAVDVAAAKHNMYLKSFRRLTEEPPVETFEDETRFSKLLRTILNEHSSVISMLATGFKECRSRITDTNLITDFLNRTLTSRMATRLLAEHHLALRENRPHHVGIIDQRMALTDVVKKQIELVSGMFQLEYGMAPEVILAGQTDLVFPYIRIPLDYILTELFKNAFRATIESRCRTAGKLPPIYVTLASDEVDFWIRITDHAGGIPSDLEHAIWEYHVSTPAAAKVEAGWEQASTKHGSHSVVKEPNVLPPPTATGGALGPHARLSQTDDIDLPLNAGASSQILPSNKIFCSITQHQVTKSIHGFGFGLPLSRAYARQLGGDLQMYAIRSIGTDCYLRLRHIDGKTPSFRI</sequence>
<dbReference type="SUPFAM" id="SSF55874">
    <property type="entry name" value="ATPase domain of HSP90 chaperone/DNA topoisomerase II/histidine kinase"/>
    <property type="match status" value="2"/>
</dbReference>
<evidence type="ECO:0000313" key="12">
    <source>
        <dbReference type="Proteomes" id="UP000054324"/>
    </source>
</evidence>
<dbReference type="GO" id="GO:0004740">
    <property type="term" value="F:pyruvate dehydrogenase (acetyl-transferring) kinase activity"/>
    <property type="evidence" value="ECO:0007669"/>
    <property type="project" value="TreeGrafter"/>
</dbReference>
<keyword evidence="4 8" id="KW-0547">Nucleotide-binding</keyword>
<dbReference type="Pfam" id="PF10436">
    <property type="entry name" value="BCDHK_Adom3"/>
    <property type="match status" value="1"/>
</dbReference>
<evidence type="ECO:0000256" key="2">
    <source>
        <dbReference type="ARBA" id="ARBA00022553"/>
    </source>
</evidence>
<reference evidence="11 12" key="1">
    <citation type="submission" date="2013-11" db="EMBL/GenBank/DDBJ databases">
        <title>Opisthorchis viverrini - life in the bile duct.</title>
        <authorList>
            <person name="Young N.D."/>
            <person name="Nagarajan N."/>
            <person name="Lin S.J."/>
            <person name="Korhonen P.K."/>
            <person name="Jex A.R."/>
            <person name="Hall R.S."/>
            <person name="Safavi-Hemami H."/>
            <person name="Kaewkong W."/>
            <person name="Bertrand D."/>
            <person name="Gao S."/>
            <person name="Seet Q."/>
            <person name="Wongkham S."/>
            <person name="Teh B.T."/>
            <person name="Wongkham C."/>
            <person name="Intapan P.M."/>
            <person name="Maleewong W."/>
            <person name="Yang X."/>
            <person name="Hu M."/>
            <person name="Wang Z."/>
            <person name="Hofmann A."/>
            <person name="Sternberg P.W."/>
            <person name="Tan P."/>
            <person name="Wang J."/>
            <person name="Gasser R.B."/>
        </authorList>
    </citation>
    <scope>NUCLEOTIDE SEQUENCE [LARGE SCALE GENOMIC DNA]</scope>
</reference>
<comment type="subcellular location">
    <subcellularLocation>
        <location evidence="8">Mitochondrion matrix</location>
    </subcellularLocation>
</comment>
<proteinExistence type="inferred from homology"/>
<evidence type="ECO:0000256" key="6">
    <source>
        <dbReference type="ARBA" id="ARBA00022840"/>
    </source>
</evidence>
<keyword evidence="3 8" id="KW-0808">Transferase</keyword>
<evidence type="ECO:0000256" key="9">
    <source>
        <dbReference type="SAM" id="Phobius"/>
    </source>
</evidence>
<dbReference type="EC" id="2.7.11.-" evidence="8"/>
<dbReference type="RefSeq" id="XP_009165807.1">
    <property type="nucleotide sequence ID" value="XM_009167543.1"/>
</dbReference>
<dbReference type="KEGG" id="ovi:T265_03130"/>
<evidence type="ECO:0000256" key="7">
    <source>
        <dbReference type="ARBA" id="ARBA00023128"/>
    </source>
</evidence>
<accession>A0A075AHS5</accession>
<feature type="transmembrane region" description="Helical" evidence="9">
    <location>
        <begin position="20"/>
        <end position="46"/>
    </location>
</feature>
<evidence type="ECO:0000256" key="1">
    <source>
        <dbReference type="ARBA" id="ARBA00006155"/>
    </source>
</evidence>
<dbReference type="InterPro" id="IPR036890">
    <property type="entry name" value="HATPase_C_sf"/>
</dbReference>
<dbReference type="OrthoDB" id="3264224at2759"/>
<evidence type="ECO:0000256" key="3">
    <source>
        <dbReference type="ARBA" id="ARBA00022679"/>
    </source>
</evidence>
<dbReference type="AlphaFoldDB" id="A0A075AHS5"/>
<dbReference type="GO" id="GO:0005759">
    <property type="term" value="C:mitochondrial matrix"/>
    <property type="evidence" value="ECO:0007669"/>
    <property type="project" value="UniProtKB-SubCell"/>
</dbReference>
<keyword evidence="9" id="KW-0812">Transmembrane</keyword>
<name>A0A075AHS5_OPIVI</name>
<keyword evidence="9" id="KW-0472">Membrane</keyword>
<dbReference type="InterPro" id="IPR018955">
    <property type="entry name" value="BCDHK/PDK_N"/>
</dbReference>
<keyword evidence="2" id="KW-0597">Phosphoprotein</keyword>
<dbReference type="GO" id="GO:0005524">
    <property type="term" value="F:ATP binding"/>
    <property type="evidence" value="ECO:0007669"/>
    <property type="project" value="UniProtKB-UniRule"/>
</dbReference>
<dbReference type="SUPFAM" id="SSF69012">
    <property type="entry name" value="alpha-ketoacid dehydrogenase kinase, N-terminal domain"/>
    <property type="match status" value="1"/>
</dbReference>
<comment type="similarity">
    <text evidence="1 8">Belongs to the PDK/BCKDK protein kinase family.</text>
</comment>